<feature type="domain" description="HTH lysR-type" evidence="5">
    <location>
        <begin position="7"/>
        <end position="64"/>
    </location>
</feature>
<dbReference type="Pfam" id="PF03466">
    <property type="entry name" value="LysR_substrate"/>
    <property type="match status" value="1"/>
</dbReference>
<dbReference type="OrthoDB" id="9813056at2"/>
<dbReference type="Proteomes" id="UP000278006">
    <property type="component" value="Unassembled WGS sequence"/>
</dbReference>
<dbReference type="InterPro" id="IPR000847">
    <property type="entry name" value="LysR_HTH_N"/>
</dbReference>
<dbReference type="EMBL" id="RDQO01000001">
    <property type="protein sequence ID" value="RMX07971.1"/>
    <property type="molecule type" value="Genomic_DNA"/>
</dbReference>
<dbReference type="GO" id="GO:0006351">
    <property type="term" value="P:DNA-templated transcription"/>
    <property type="evidence" value="ECO:0007669"/>
    <property type="project" value="TreeGrafter"/>
</dbReference>
<dbReference type="SUPFAM" id="SSF46785">
    <property type="entry name" value="Winged helix' DNA-binding domain"/>
    <property type="match status" value="1"/>
</dbReference>
<dbReference type="FunFam" id="1.10.10.10:FF:000001">
    <property type="entry name" value="LysR family transcriptional regulator"/>
    <property type="match status" value="1"/>
</dbReference>
<dbReference type="PANTHER" id="PTHR30537:SF1">
    <property type="entry name" value="HTH-TYPE TRANSCRIPTIONAL REGULATOR PGRR"/>
    <property type="match status" value="1"/>
</dbReference>
<dbReference type="AlphaFoldDB" id="A0A3M6QYG7"/>
<sequence>MTTASATSLNDLHAFAAVARTRNFRRAAVELGVSASALSHSLRGLEARLGVRLLHRTTRSVAPTEAGERLLARLGPALREIADAIEAINDFRDSPTGLLRINAPRAACDWVLAPLVAKFLAQHPGMRVELVDDDSLVDIVATGFDAGVRFGESLQQDMVAVPIGPPQRFIVVAAPDYLARRGTPADPRQLTGHACIRVRFPAGAFYRWEFMRDGERLEVEVDGPLALGDMRLMVQAAEQGLGLAYVYAQYAQEALAAGRLVSVLDDWRPAEAGFFLYYPSHRLVPAGLRAFIALARESLSAR</sequence>
<dbReference type="PROSITE" id="PS50931">
    <property type="entry name" value="HTH_LYSR"/>
    <property type="match status" value="1"/>
</dbReference>
<comment type="caution">
    <text evidence="6">The sequence shown here is derived from an EMBL/GenBank/DDBJ whole genome shotgun (WGS) entry which is preliminary data.</text>
</comment>
<evidence type="ECO:0000256" key="3">
    <source>
        <dbReference type="ARBA" id="ARBA00023125"/>
    </source>
</evidence>
<evidence type="ECO:0000256" key="4">
    <source>
        <dbReference type="ARBA" id="ARBA00023163"/>
    </source>
</evidence>
<keyword evidence="7" id="KW-1185">Reference proteome</keyword>
<dbReference type="SUPFAM" id="SSF53850">
    <property type="entry name" value="Periplasmic binding protein-like II"/>
    <property type="match status" value="1"/>
</dbReference>
<evidence type="ECO:0000259" key="5">
    <source>
        <dbReference type="PROSITE" id="PS50931"/>
    </source>
</evidence>
<gene>
    <name evidence="6" type="ORF">D8I35_02265</name>
</gene>
<dbReference type="GO" id="GO:0043565">
    <property type="term" value="F:sequence-specific DNA binding"/>
    <property type="evidence" value="ECO:0007669"/>
    <property type="project" value="TreeGrafter"/>
</dbReference>
<evidence type="ECO:0000256" key="2">
    <source>
        <dbReference type="ARBA" id="ARBA00023015"/>
    </source>
</evidence>
<accession>A0A3M6QYG7</accession>
<dbReference type="GO" id="GO:0003700">
    <property type="term" value="F:DNA-binding transcription factor activity"/>
    <property type="evidence" value="ECO:0007669"/>
    <property type="project" value="InterPro"/>
</dbReference>
<dbReference type="Gene3D" id="1.10.10.10">
    <property type="entry name" value="Winged helix-like DNA-binding domain superfamily/Winged helix DNA-binding domain"/>
    <property type="match status" value="1"/>
</dbReference>
<proteinExistence type="inferred from homology"/>
<name>A0A3M6QYG7_9BURK</name>
<evidence type="ECO:0000256" key="1">
    <source>
        <dbReference type="ARBA" id="ARBA00009437"/>
    </source>
</evidence>
<dbReference type="PANTHER" id="PTHR30537">
    <property type="entry name" value="HTH-TYPE TRANSCRIPTIONAL REGULATOR"/>
    <property type="match status" value="1"/>
</dbReference>
<evidence type="ECO:0000313" key="7">
    <source>
        <dbReference type="Proteomes" id="UP000278006"/>
    </source>
</evidence>
<dbReference type="InterPro" id="IPR036390">
    <property type="entry name" value="WH_DNA-bd_sf"/>
</dbReference>
<evidence type="ECO:0000313" key="6">
    <source>
        <dbReference type="EMBL" id="RMX07971.1"/>
    </source>
</evidence>
<dbReference type="InterPro" id="IPR036388">
    <property type="entry name" value="WH-like_DNA-bd_sf"/>
</dbReference>
<keyword evidence="2" id="KW-0805">Transcription regulation</keyword>
<dbReference type="InterPro" id="IPR058163">
    <property type="entry name" value="LysR-type_TF_proteobact-type"/>
</dbReference>
<dbReference type="Pfam" id="PF00126">
    <property type="entry name" value="HTH_1"/>
    <property type="match status" value="1"/>
</dbReference>
<organism evidence="6 7">
    <name type="scientific">Corticibacter populi</name>
    <dbReference type="NCBI Taxonomy" id="1550736"/>
    <lineage>
        <taxon>Bacteria</taxon>
        <taxon>Pseudomonadati</taxon>
        <taxon>Pseudomonadota</taxon>
        <taxon>Betaproteobacteria</taxon>
        <taxon>Burkholderiales</taxon>
        <taxon>Comamonadaceae</taxon>
        <taxon>Corticibacter</taxon>
    </lineage>
</organism>
<dbReference type="InterPro" id="IPR005119">
    <property type="entry name" value="LysR_subst-bd"/>
</dbReference>
<keyword evidence="3" id="KW-0238">DNA-binding</keyword>
<dbReference type="Gene3D" id="3.40.190.290">
    <property type="match status" value="1"/>
</dbReference>
<dbReference type="RefSeq" id="WP_122226094.1">
    <property type="nucleotide sequence ID" value="NZ_RDQO01000001.1"/>
</dbReference>
<reference evidence="6 7" key="1">
    <citation type="submission" date="2018-10" db="EMBL/GenBank/DDBJ databases">
        <title>Draft genome of Cortibacter populi DSM10536.</title>
        <authorList>
            <person name="Bernier A.-M."/>
            <person name="Bernard K."/>
        </authorList>
    </citation>
    <scope>NUCLEOTIDE SEQUENCE [LARGE SCALE GENOMIC DNA]</scope>
    <source>
        <strain evidence="6 7">DSM 105136</strain>
    </source>
</reference>
<protein>
    <submittedName>
        <fullName evidence="6">LysR family transcriptional regulator</fullName>
    </submittedName>
</protein>
<comment type="similarity">
    <text evidence="1">Belongs to the LysR transcriptional regulatory family.</text>
</comment>
<dbReference type="CDD" id="cd08474">
    <property type="entry name" value="PBP2_CrgA_like_5"/>
    <property type="match status" value="1"/>
</dbReference>
<keyword evidence="4" id="KW-0804">Transcription</keyword>